<protein>
    <recommendedName>
        <fullName evidence="5">Histone chaperone domain-containing protein</fullName>
    </recommendedName>
</protein>
<feature type="compositionally biased region" description="Acidic residues" evidence="4">
    <location>
        <begin position="105"/>
        <end position="124"/>
    </location>
</feature>
<comment type="subcellular location">
    <subcellularLocation>
        <location evidence="1">Nucleus</location>
    </subcellularLocation>
</comment>
<dbReference type="OMA" id="QINKYAN"/>
<keyword evidence="2" id="KW-0143">Chaperone</keyword>
<dbReference type="RefSeq" id="XP_028533276.1">
    <property type="nucleotide sequence ID" value="XM_028676826.1"/>
</dbReference>
<keyword evidence="7" id="KW-1185">Reference proteome</keyword>
<feature type="compositionally biased region" description="Basic and acidic residues" evidence="4">
    <location>
        <begin position="74"/>
        <end position="90"/>
    </location>
</feature>
<accession>A0A1J1H5V0</accession>
<dbReference type="Proteomes" id="UP000220158">
    <property type="component" value="Chromosome 9"/>
</dbReference>
<feature type="compositionally biased region" description="Basic residues" evidence="4">
    <location>
        <begin position="324"/>
        <end position="336"/>
    </location>
</feature>
<dbReference type="AlphaFoldDB" id="A0A1J1H5V0"/>
<evidence type="ECO:0000256" key="4">
    <source>
        <dbReference type="SAM" id="MobiDB-lite"/>
    </source>
</evidence>
<feature type="compositionally biased region" description="Acidic residues" evidence="4">
    <location>
        <begin position="291"/>
        <end position="319"/>
    </location>
</feature>
<dbReference type="VEuPathDB" id="PlasmoDB:PRELSG_0937600"/>
<evidence type="ECO:0000256" key="2">
    <source>
        <dbReference type="ARBA" id="ARBA00023186"/>
    </source>
</evidence>
<dbReference type="KEGG" id="prel:PRELSG_0937600"/>
<organism evidence="6 7">
    <name type="scientific">Plasmodium relictum</name>
    <dbReference type="NCBI Taxonomy" id="85471"/>
    <lineage>
        <taxon>Eukaryota</taxon>
        <taxon>Sar</taxon>
        <taxon>Alveolata</taxon>
        <taxon>Apicomplexa</taxon>
        <taxon>Aconoidasida</taxon>
        <taxon>Haemosporida</taxon>
        <taxon>Plasmodiidae</taxon>
        <taxon>Plasmodium</taxon>
        <taxon>Plasmodium (Haemamoeba)</taxon>
    </lineage>
</organism>
<feature type="region of interest" description="Disordered" evidence="4">
    <location>
        <begin position="74"/>
        <end position="191"/>
    </location>
</feature>
<evidence type="ECO:0000256" key="1">
    <source>
        <dbReference type="ARBA" id="ARBA00004123"/>
    </source>
</evidence>
<evidence type="ECO:0000313" key="7">
    <source>
        <dbReference type="Proteomes" id="UP000220158"/>
    </source>
</evidence>
<gene>
    <name evidence="6" type="ORF">PRELSG_0937600</name>
</gene>
<evidence type="ECO:0000256" key="3">
    <source>
        <dbReference type="ARBA" id="ARBA00023242"/>
    </source>
</evidence>
<sequence length="388" mass="46189">MDTANEVFKIESILDKILPEKDLNLVTLKSVRKDVADHLNVDESYFSENKEKKDLLKRILKEKIFKLYNEQKNEEVEEEKKKYKKEEIKKSTSKNNTKKKKVIERDEENFDEDKGDSGDSEEVYADGLESDSSLKSKKKKKREINSDDDNPPKKKKKEKIDSDDDSTKKKKKRSINNNSKQKNTHMTKKEKLRKIVLELKIGPTIFKDLNKENEDEYNKKLEQRIIEFCEKKQICSEQKRLPNPNEIQEYRKKQKLKEELDGIDPSNIIDSSTRPRRRNPNLYISQKYSESDEDEDDEEENDNDESVVESEEGDEVVDEDTIKKGKGLKKKDKKKMKNEDDIDEEDEMEEEEDEEDEEEEEEDEEEEEEEEDEEDEEEEEEDEEEEEE</sequence>
<dbReference type="EMBL" id="LN835304">
    <property type="protein sequence ID" value="CRH00273.1"/>
    <property type="molecule type" value="Genomic_DNA"/>
</dbReference>
<dbReference type="GeneID" id="39736389"/>
<proteinExistence type="predicted"/>
<evidence type="ECO:0000259" key="5">
    <source>
        <dbReference type="Pfam" id="PF09649"/>
    </source>
</evidence>
<reference evidence="6 7" key="1">
    <citation type="submission" date="2015-04" db="EMBL/GenBank/DDBJ databases">
        <authorList>
            <consortium name="Pathogen Informatics"/>
        </authorList>
    </citation>
    <scope>NUCLEOTIDE SEQUENCE [LARGE SCALE GENOMIC DNA]</scope>
    <source>
        <strain evidence="6 7">SGS1</strain>
    </source>
</reference>
<feature type="compositionally biased region" description="Acidic residues" evidence="4">
    <location>
        <begin position="340"/>
        <end position="388"/>
    </location>
</feature>
<name>A0A1J1H5V0_PLARL</name>
<feature type="region of interest" description="Disordered" evidence="4">
    <location>
        <begin position="255"/>
        <end position="388"/>
    </location>
</feature>
<dbReference type="Pfam" id="PF09649">
    <property type="entry name" value="CHZ"/>
    <property type="match status" value="1"/>
</dbReference>
<dbReference type="InterPro" id="IPR019098">
    <property type="entry name" value="Histone_chaperone_domain_CHZ"/>
</dbReference>
<feature type="domain" description="Histone chaperone" evidence="5">
    <location>
        <begin position="258"/>
        <end position="279"/>
    </location>
</feature>
<dbReference type="GO" id="GO:0005634">
    <property type="term" value="C:nucleus"/>
    <property type="evidence" value="ECO:0007669"/>
    <property type="project" value="UniProtKB-SubCell"/>
</dbReference>
<dbReference type="OrthoDB" id="387476at2759"/>
<evidence type="ECO:0000313" key="6">
    <source>
        <dbReference type="EMBL" id="CRH00273.1"/>
    </source>
</evidence>
<keyword evidence="3" id="KW-0539">Nucleus</keyword>